<protein>
    <submittedName>
        <fullName evidence="3">Flagellin modification protein A</fullName>
    </submittedName>
</protein>
<keyword evidence="2" id="KW-0560">Oxidoreductase</keyword>
<sequence length="256" mass="27982">MLKDKIIVITGGAGLIGQEFIKAVIENNGTAILADINIAVAEQVVQKLSAALNSDKIDFVELNITEKQSLTTAIAKISEKYGKIDALVNNAYPRNKNYGKAFFEVEYADFVENTGLNLGGYFLTSQQFAKYFQQQGHGNIVNISSIYGVIAPKFEVYDNTPMTMPVEYAAIKSGLIHLTKYMAKYFKGQNIRVNTLSPGGIEDGQPDAFLAAYKAASLNKGMLDKSDLSGSLIYLLSDMSQYVNGQNIIIDDGFTL</sequence>
<dbReference type="SUPFAM" id="SSF51735">
    <property type="entry name" value="NAD(P)-binding Rossmann-fold domains"/>
    <property type="match status" value="1"/>
</dbReference>
<dbReference type="EMBL" id="NVUS01000024">
    <property type="protein sequence ID" value="PCI98087.1"/>
    <property type="molecule type" value="Genomic_DNA"/>
</dbReference>
<dbReference type="PANTHER" id="PTHR42760:SF133">
    <property type="entry name" value="3-OXOACYL-[ACYL-CARRIER-PROTEIN] REDUCTASE"/>
    <property type="match status" value="1"/>
</dbReference>
<dbReference type="Gene3D" id="3.40.50.720">
    <property type="entry name" value="NAD(P)-binding Rossmann-like Domain"/>
    <property type="match status" value="1"/>
</dbReference>
<comment type="caution">
    <text evidence="3">The sequence shown here is derived from an EMBL/GenBank/DDBJ whole genome shotgun (WGS) entry which is preliminary data.</text>
</comment>
<keyword evidence="3" id="KW-0969">Cilium</keyword>
<accession>A0A2A4YUW8</accession>
<dbReference type="PANTHER" id="PTHR42760">
    <property type="entry name" value="SHORT-CHAIN DEHYDROGENASES/REDUCTASES FAMILY MEMBER"/>
    <property type="match status" value="1"/>
</dbReference>
<organism evidence="3">
    <name type="scientific">OCS116 cluster bacterium</name>
    <dbReference type="NCBI Taxonomy" id="2030921"/>
    <lineage>
        <taxon>Bacteria</taxon>
        <taxon>Pseudomonadati</taxon>
        <taxon>Pseudomonadota</taxon>
        <taxon>Alphaproteobacteria</taxon>
        <taxon>OCS116 cluster</taxon>
    </lineage>
</organism>
<dbReference type="PRINTS" id="PR00080">
    <property type="entry name" value="SDRFAMILY"/>
</dbReference>
<dbReference type="GO" id="GO:0016616">
    <property type="term" value="F:oxidoreductase activity, acting on the CH-OH group of donors, NAD or NADP as acceptor"/>
    <property type="evidence" value="ECO:0007669"/>
    <property type="project" value="TreeGrafter"/>
</dbReference>
<name>A0A2A4YUW8_9PROT</name>
<evidence type="ECO:0000256" key="1">
    <source>
        <dbReference type="ARBA" id="ARBA00006484"/>
    </source>
</evidence>
<proteinExistence type="inferred from homology"/>
<dbReference type="AlphaFoldDB" id="A0A2A4YUW8"/>
<dbReference type="NCBIfam" id="NF006619">
    <property type="entry name" value="PRK09186.1"/>
    <property type="match status" value="1"/>
</dbReference>
<dbReference type="Pfam" id="PF13561">
    <property type="entry name" value="adh_short_C2"/>
    <property type="match status" value="1"/>
</dbReference>
<comment type="similarity">
    <text evidence="1">Belongs to the short-chain dehydrogenases/reductases (SDR) family.</text>
</comment>
<dbReference type="InterPro" id="IPR002347">
    <property type="entry name" value="SDR_fam"/>
</dbReference>
<reference evidence="3" key="2">
    <citation type="journal article" date="2018" name="ISME J.">
        <title>A dynamic microbial community with high functional redundancy inhabits the cold, oxic subseafloor aquifer.</title>
        <authorList>
            <person name="Tully B.J."/>
            <person name="Wheat C.G."/>
            <person name="Glazer B.T."/>
            <person name="Huber J.A."/>
        </authorList>
    </citation>
    <scope>NUCLEOTIDE SEQUENCE</scope>
    <source>
        <strain evidence="3">NORP83</strain>
    </source>
</reference>
<keyword evidence="3" id="KW-0282">Flagellum</keyword>
<dbReference type="CDD" id="cd08930">
    <property type="entry name" value="SDR_c8"/>
    <property type="match status" value="1"/>
</dbReference>
<evidence type="ECO:0000313" key="3">
    <source>
        <dbReference type="EMBL" id="PCI98087.1"/>
    </source>
</evidence>
<gene>
    <name evidence="3" type="ORF">COB13_14470</name>
</gene>
<reference key="1">
    <citation type="submission" date="2017-08" db="EMBL/GenBank/DDBJ databases">
        <title>A dynamic microbial community with high functional redundancy inhabits the cold, oxic subseafloor aquifer.</title>
        <authorList>
            <person name="Tully B.J."/>
            <person name="Wheat C.G."/>
            <person name="Glazer B.T."/>
            <person name="Huber J.A."/>
        </authorList>
    </citation>
    <scope>NUCLEOTIDE SEQUENCE [LARGE SCALE GENOMIC DNA]</scope>
</reference>
<keyword evidence="3" id="KW-0966">Cell projection</keyword>
<evidence type="ECO:0000256" key="2">
    <source>
        <dbReference type="ARBA" id="ARBA00023002"/>
    </source>
</evidence>
<dbReference type="PRINTS" id="PR00081">
    <property type="entry name" value="GDHRDH"/>
</dbReference>
<dbReference type="InterPro" id="IPR036291">
    <property type="entry name" value="NAD(P)-bd_dom_sf"/>
</dbReference>